<dbReference type="OrthoDB" id="1848419at2759"/>
<comment type="similarity">
    <text evidence="2 6">Belongs to the plant self-incompatibility (S1) protein family.</text>
</comment>
<name>A0A9Q1QBY7_9CARY</name>
<dbReference type="GO" id="GO:0060320">
    <property type="term" value="P:rejection of self pollen"/>
    <property type="evidence" value="ECO:0007669"/>
    <property type="project" value="UniProtKB-KW"/>
</dbReference>
<comment type="subcellular location">
    <subcellularLocation>
        <location evidence="1 6">Secreted</location>
    </subcellularLocation>
</comment>
<evidence type="ECO:0000256" key="3">
    <source>
        <dbReference type="ARBA" id="ARBA00022471"/>
    </source>
</evidence>
<evidence type="ECO:0000256" key="5">
    <source>
        <dbReference type="ARBA" id="ARBA00022729"/>
    </source>
</evidence>
<dbReference type="EMBL" id="JAKOGI010000337">
    <property type="protein sequence ID" value="KAJ8436633.1"/>
    <property type="molecule type" value="Genomic_DNA"/>
</dbReference>
<sequence>MVTICIPLQSTKLNDQNATNILFVRYHVHITNDFFDQSVALLVQCKSGGGKDLGLHTLKQHEQFEWSFKMDVWRRTRYTCLAQQSPVTIAQHIYLKSKNFTAFKPSREEYGCLPSAHCYWSIREQGFFFSSDNSTWGDPIYTWDDTASCLLPVTLLSIGDSHCRRVWVVVGAPFLTTPCSISGPEIVTTCTDNVSLKLSLLEISTRLEELWQNLTLTEDEEKVLIVDDEKDTMKDEQIALCLLGRLHTEVSFNA</sequence>
<keyword evidence="8" id="KW-1185">Reference proteome</keyword>
<evidence type="ECO:0000256" key="4">
    <source>
        <dbReference type="ARBA" id="ARBA00022525"/>
    </source>
</evidence>
<dbReference type="Pfam" id="PF05938">
    <property type="entry name" value="Self-incomp_S1"/>
    <property type="match status" value="1"/>
</dbReference>
<dbReference type="InterPro" id="IPR010264">
    <property type="entry name" value="Self-incomp_S1"/>
</dbReference>
<accession>A0A9Q1QBY7</accession>
<evidence type="ECO:0000256" key="6">
    <source>
        <dbReference type="RuleBase" id="RU367044"/>
    </source>
</evidence>
<reference evidence="7" key="1">
    <citation type="submission" date="2022-04" db="EMBL/GenBank/DDBJ databases">
        <title>Carnegiea gigantea Genome sequencing and assembly v2.</title>
        <authorList>
            <person name="Copetti D."/>
            <person name="Sanderson M.J."/>
            <person name="Burquez A."/>
            <person name="Wojciechowski M.F."/>
        </authorList>
    </citation>
    <scope>NUCLEOTIDE SEQUENCE</scope>
    <source>
        <strain evidence="7">SGP5-SGP5p</strain>
        <tissue evidence="7">Aerial part</tissue>
    </source>
</reference>
<evidence type="ECO:0000256" key="1">
    <source>
        <dbReference type="ARBA" id="ARBA00004613"/>
    </source>
</evidence>
<keyword evidence="4 6" id="KW-0964">Secreted</keyword>
<evidence type="ECO:0000256" key="2">
    <source>
        <dbReference type="ARBA" id="ARBA00005581"/>
    </source>
</evidence>
<dbReference type="PANTHER" id="PTHR31232:SF155">
    <property type="entry name" value="PLANT SELF-INCOMPATIBILITY PROTEIN S1 FAMILY"/>
    <property type="match status" value="1"/>
</dbReference>
<keyword evidence="5" id="KW-0732">Signal</keyword>
<organism evidence="7 8">
    <name type="scientific">Carnegiea gigantea</name>
    <dbReference type="NCBI Taxonomy" id="171969"/>
    <lineage>
        <taxon>Eukaryota</taxon>
        <taxon>Viridiplantae</taxon>
        <taxon>Streptophyta</taxon>
        <taxon>Embryophyta</taxon>
        <taxon>Tracheophyta</taxon>
        <taxon>Spermatophyta</taxon>
        <taxon>Magnoliopsida</taxon>
        <taxon>eudicotyledons</taxon>
        <taxon>Gunneridae</taxon>
        <taxon>Pentapetalae</taxon>
        <taxon>Caryophyllales</taxon>
        <taxon>Cactineae</taxon>
        <taxon>Cactaceae</taxon>
        <taxon>Cactoideae</taxon>
        <taxon>Echinocereeae</taxon>
        <taxon>Carnegiea</taxon>
    </lineage>
</organism>
<dbReference type="PANTHER" id="PTHR31232">
    <property type="match status" value="1"/>
</dbReference>
<dbReference type="Proteomes" id="UP001153076">
    <property type="component" value="Unassembled WGS sequence"/>
</dbReference>
<keyword evidence="3 6" id="KW-0713">Self-incompatibility</keyword>
<protein>
    <recommendedName>
        <fullName evidence="6">S-protein homolog</fullName>
    </recommendedName>
</protein>
<gene>
    <name evidence="7" type="ORF">Cgig2_029879</name>
</gene>
<evidence type="ECO:0000313" key="8">
    <source>
        <dbReference type="Proteomes" id="UP001153076"/>
    </source>
</evidence>
<dbReference type="AlphaFoldDB" id="A0A9Q1QBY7"/>
<evidence type="ECO:0000313" key="7">
    <source>
        <dbReference type="EMBL" id="KAJ8436633.1"/>
    </source>
</evidence>
<comment type="caution">
    <text evidence="7">The sequence shown here is derived from an EMBL/GenBank/DDBJ whole genome shotgun (WGS) entry which is preliminary data.</text>
</comment>
<dbReference type="GO" id="GO:0005576">
    <property type="term" value="C:extracellular region"/>
    <property type="evidence" value="ECO:0007669"/>
    <property type="project" value="UniProtKB-SubCell"/>
</dbReference>
<proteinExistence type="inferred from homology"/>